<dbReference type="AlphaFoldDB" id="A0A4Q4KQJ3"/>
<comment type="caution">
    <text evidence="1">The sequence shown here is derived from an EMBL/GenBank/DDBJ whole genome shotgun (WGS) entry which is preliminary data.</text>
</comment>
<keyword evidence="2" id="KW-1185">Reference proteome</keyword>
<name>A0A4Q4KQJ3_9FLAO</name>
<proteinExistence type="predicted"/>
<reference evidence="1 2" key="1">
    <citation type="submission" date="2019-02" db="EMBL/GenBank/DDBJ databases">
        <title>Genome sequence of the sea-ice species Brumimicrobium glaciale.</title>
        <authorList>
            <person name="Bowman J.P."/>
        </authorList>
    </citation>
    <scope>NUCLEOTIDE SEQUENCE [LARGE SCALE GENOMIC DNA]</scope>
    <source>
        <strain evidence="1 2">IC156</strain>
    </source>
</reference>
<dbReference type="RefSeq" id="WP_130093165.1">
    <property type="nucleotide sequence ID" value="NZ_SETE01000002.1"/>
</dbReference>
<evidence type="ECO:0000313" key="1">
    <source>
        <dbReference type="EMBL" id="RYM35157.1"/>
    </source>
</evidence>
<organism evidence="1 2">
    <name type="scientific">Brumimicrobium glaciale</name>
    <dbReference type="NCBI Taxonomy" id="200475"/>
    <lineage>
        <taxon>Bacteria</taxon>
        <taxon>Pseudomonadati</taxon>
        <taxon>Bacteroidota</taxon>
        <taxon>Flavobacteriia</taxon>
        <taxon>Flavobacteriales</taxon>
        <taxon>Crocinitomicaceae</taxon>
        <taxon>Brumimicrobium</taxon>
    </lineage>
</organism>
<accession>A0A4Q4KQJ3</accession>
<evidence type="ECO:0000313" key="2">
    <source>
        <dbReference type="Proteomes" id="UP000293952"/>
    </source>
</evidence>
<dbReference type="EMBL" id="SETE01000002">
    <property type="protein sequence ID" value="RYM35157.1"/>
    <property type="molecule type" value="Genomic_DNA"/>
</dbReference>
<dbReference type="Proteomes" id="UP000293952">
    <property type="component" value="Unassembled WGS sequence"/>
</dbReference>
<gene>
    <name evidence="1" type="ORF">ERX46_07205</name>
</gene>
<sequence>MREESAGVIAKTEFPMIKMLGKERENRGKVKNSNSKRLITPYSKLFTILYLKWEKNIFFPFQIQNP</sequence>
<protein>
    <submittedName>
        <fullName evidence="1">Uncharacterized protein</fullName>
    </submittedName>
</protein>